<evidence type="ECO:0008006" key="3">
    <source>
        <dbReference type="Google" id="ProtNLM"/>
    </source>
</evidence>
<dbReference type="PANTHER" id="PTHR37460">
    <property type="entry name" value="ENDONUCLEASE III"/>
    <property type="match status" value="1"/>
</dbReference>
<evidence type="ECO:0000313" key="1">
    <source>
        <dbReference type="EMBL" id="KPL13944.1"/>
    </source>
</evidence>
<organism evidence="1 2">
    <name type="scientific">candidate division WOR_3 bacterium SM1_77</name>
    <dbReference type="NCBI Taxonomy" id="1703778"/>
    <lineage>
        <taxon>Bacteria</taxon>
        <taxon>Bacteria division WOR-3</taxon>
    </lineage>
</organism>
<sequence>MAETYLLNIFLLGSRTIRIGQLGRFFFRKGHYVYVGSAKKNFHQRINRHLREKKKMYWHVDYLLQYARVTHVWSCDVAEERAADILSATMRSPVLHFGASDKRSESHLFYGALNQHIPGLTLKRVR</sequence>
<protein>
    <recommendedName>
        <fullName evidence="3">GIY-YIG domain-containing protein</fullName>
    </recommendedName>
</protein>
<evidence type="ECO:0000313" key="2">
    <source>
        <dbReference type="Proteomes" id="UP000050975"/>
    </source>
</evidence>
<dbReference type="InterPro" id="IPR002837">
    <property type="entry name" value="DUF123"/>
</dbReference>
<reference evidence="1 2" key="1">
    <citation type="journal article" date="2015" name="Microbiome">
        <title>Genomic resolution of linkages in carbon, nitrogen, and sulfur cycling among widespread estuary sediment bacteria.</title>
        <authorList>
            <person name="Baker B.J."/>
            <person name="Lazar C.S."/>
            <person name="Teske A.P."/>
            <person name="Dick G.J."/>
        </authorList>
    </citation>
    <scope>NUCLEOTIDE SEQUENCE [LARGE SCALE GENOMIC DNA]</scope>
    <source>
        <strain evidence="1">SM1_77</strain>
    </source>
</reference>
<comment type="caution">
    <text evidence="1">The sequence shown here is derived from an EMBL/GenBank/DDBJ whole genome shotgun (WGS) entry which is preliminary data.</text>
</comment>
<dbReference type="PANTHER" id="PTHR37460:SF1">
    <property type="entry name" value="ENDONUCLEASE III"/>
    <property type="match status" value="1"/>
</dbReference>
<dbReference type="AlphaFoldDB" id="A0A0S8JWJ0"/>
<dbReference type="Proteomes" id="UP000050975">
    <property type="component" value="Unassembled WGS sequence"/>
</dbReference>
<dbReference type="Pfam" id="PF01986">
    <property type="entry name" value="DUF123"/>
    <property type="match status" value="1"/>
</dbReference>
<gene>
    <name evidence="1" type="ORF">AMJ74_04310</name>
</gene>
<dbReference type="EMBL" id="LJVE01000075">
    <property type="protein sequence ID" value="KPL13944.1"/>
    <property type="molecule type" value="Genomic_DNA"/>
</dbReference>
<dbReference type="CDD" id="cd10441">
    <property type="entry name" value="GIY-YIG_COG1833"/>
    <property type="match status" value="1"/>
</dbReference>
<accession>A0A0S8JWJ0</accession>
<proteinExistence type="predicted"/>
<name>A0A0S8JWJ0_UNCW3</name>